<name>A0A6A6XJ90_9PLEO</name>
<feature type="compositionally biased region" description="Polar residues" evidence="2">
    <location>
        <begin position="99"/>
        <end position="113"/>
    </location>
</feature>
<keyword evidence="1" id="KW-0175">Coiled coil</keyword>
<feature type="coiled-coil region" evidence="1">
    <location>
        <begin position="469"/>
        <end position="496"/>
    </location>
</feature>
<keyword evidence="4" id="KW-1185">Reference proteome</keyword>
<organism evidence="3 4">
    <name type="scientific">Melanomma pulvis-pyrius CBS 109.77</name>
    <dbReference type="NCBI Taxonomy" id="1314802"/>
    <lineage>
        <taxon>Eukaryota</taxon>
        <taxon>Fungi</taxon>
        <taxon>Dikarya</taxon>
        <taxon>Ascomycota</taxon>
        <taxon>Pezizomycotina</taxon>
        <taxon>Dothideomycetes</taxon>
        <taxon>Pleosporomycetidae</taxon>
        <taxon>Pleosporales</taxon>
        <taxon>Melanommataceae</taxon>
        <taxon>Melanomma</taxon>
    </lineage>
</organism>
<feature type="region of interest" description="Disordered" evidence="2">
    <location>
        <begin position="158"/>
        <end position="190"/>
    </location>
</feature>
<evidence type="ECO:0000256" key="1">
    <source>
        <dbReference type="SAM" id="Coils"/>
    </source>
</evidence>
<accession>A0A6A6XJ90</accession>
<dbReference type="Gene3D" id="1.10.287.1490">
    <property type="match status" value="1"/>
</dbReference>
<feature type="coiled-coil region" evidence="1">
    <location>
        <begin position="549"/>
        <end position="678"/>
    </location>
</feature>
<dbReference type="AlphaFoldDB" id="A0A6A6XJ90"/>
<feature type="region of interest" description="Disordered" evidence="2">
    <location>
        <begin position="690"/>
        <end position="715"/>
    </location>
</feature>
<proteinExistence type="predicted"/>
<feature type="coiled-coil region" evidence="1">
    <location>
        <begin position="276"/>
        <end position="380"/>
    </location>
</feature>
<evidence type="ECO:0000313" key="3">
    <source>
        <dbReference type="EMBL" id="KAF2796143.1"/>
    </source>
</evidence>
<evidence type="ECO:0000313" key="4">
    <source>
        <dbReference type="Proteomes" id="UP000799757"/>
    </source>
</evidence>
<gene>
    <name evidence="3" type="ORF">K505DRAFT_381189</name>
</gene>
<feature type="region of interest" description="Disordered" evidence="2">
    <location>
        <begin position="238"/>
        <end position="257"/>
    </location>
</feature>
<dbReference type="EMBL" id="MU001838">
    <property type="protein sequence ID" value="KAF2796143.1"/>
    <property type="molecule type" value="Genomic_DNA"/>
</dbReference>
<dbReference type="OrthoDB" id="3801501at2759"/>
<reference evidence="3" key="1">
    <citation type="journal article" date="2020" name="Stud. Mycol.">
        <title>101 Dothideomycetes genomes: a test case for predicting lifestyles and emergence of pathogens.</title>
        <authorList>
            <person name="Haridas S."/>
            <person name="Albert R."/>
            <person name="Binder M."/>
            <person name="Bloem J."/>
            <person name="Labutti K."/>
            <person name="Salamov A."/>
            <person name="Andreopoulos B."/>
            <person name="Baker S."/>
            <person name="Barry K."/>
            <person name="Bills G."/>
            <person name="Bluhm B."/>
            <person name="Cannon C."/>
            <person name="Castanera R."/>
            <person name="Culley D."/>
            <person name="Daum C."/>
            <person name="Ezra D."/>
            <person name="Gonzalez J."/>
            <person name="Henrissat B."/>
            <person name="Kuo A."/>
            <person name="Liang C."/>
            <person name="Lipzen A."/>
            <person name="Lutzoni F."/>
            <person name="Magnuson J."/>
            <person name="Mondo S."/>
            <person name="Nolan M."/>
            <person name="Ohm R."/>
            <person name="Pangilinan J."/>
            <person name="Park H.-J."/>
            <person name="Ramirez L."/>
            <person name="Alfaro M."/>
            <person name="Sun H."/>
            <person name="Tritt A."/>
            <person name="Yoshinaga Y."/>
            <person name="Zwiers L.-H."/>
            <person name="Turgeon B."/>
            <person name="Goodwin S."/>
            <person name="Spatafora J."/>
            <person name="Crous P."/>
            <person name="Grigoriev I."/>
        </authorList>
    </citation>
    <scope>NUCLEOTIDE SEQUENCE</scope>
    <source>
        <strain evidence="3">CBS 109.77</strain>
    </source>
</reference>
<feature type="compositionally biased region" description="Polar residues" evidence="2">
    <location>
        <begin position="71"/>
        <end position="92"/>
    </location>
</feature>
<protein>
    <submittedName>
        <fullName evidence="3">Uncharacterized protein</fullName>
    </submittedName>
</protein>
<feature type="coiled-coil region" evidence="1">
    <location>
        <begin position="406"/>
        <end position="433"/>
    </location>
</feature>
<sequence length="789" mass="90847">MSHLPDQDPDQWLSDPNSASSSNDAGKSNLELYLAESFHHQNSPSAISERLEDGDANSFQSVSAALGTPLHTDNSPESETFGGSSNISQPSSDIEDGSHQSGLSTPSNPSQQHGYERDTRAFAIKRSGLIPLKLIPSPISRRESGASLKRNPHSRLVGAVKEPPSRKGSIQSRGDTTLIPLTPTHGSLKRGRTLSLKSKYSPPIDITSEQFPSTISAEIAENVSDIDSAPASVFEYTQPGITTPKQSPRIDQRNTESLQNKKQFSFVTSIEEEFALNQSSSKLEQLKTDLQHSRSKLEEAEKNILGLKSNARKTDEEIGTMNEQFENMKKDQTAWQEEEQKLRNEIELLRGKIESITFTRAELQSEASVLSKDVKTLETENKDIESLISSSRSRLEDMESSPNANLEEFKAEMQKLRDDINAMQQAIAANTQNVIAYKAILEANQNKPNELVFLRADIRKVLGSYTSMLTDISAQNEALKVDLAKKKEEIKTLEYSIASQAKILSEEANEEFSSIVYSWQQLYEDKSKQFEKLQSRFRIFREKSIANYRPELERENKDLRARLIETQDENLRLEDQIFKLQESAANWESEYKVLQTRHQRSTQEAEQEMERLNLEMKGYVQEYKNKMPDSNPDWWDVKKLQEQVQDLERQLKDQVAAANDLKQRNVNCYREFERLKKQNEAFKVELGVEDDFKPNHNPRPKLRRPNYESEEETAKREKILKAFREKQNRDREKRERELELIEQARKYKMGERYPPGCPERYEPIRKKTVKERWEVEKFERLRDQGLFRE</sequence>
<evidence type="ECO:0000256" key="2">
    <source>
        <dbReference type="SAM" id="MobiDB-lite"/>
    </source>
</evidence>
<feature type="region of interest" description="Disordered" evidence="2">
    <location>
        <begin position="1"/>
        <end position="122"/>
    </location>
</feature>
<feature type="compositionally biased region" description="Low complexity" evidence="2">
    <location>
        <begin position="14"/>
        <end position="25"/>
    </location>
</feature>
<dbReference type="Proteomes" id="UP000799757">
    <property type="component" value="Unassembled WGS sequence"/>
</dbReference>